<evidence type="ECO:0000256" key="9">
    <source>
        <dbReference type="ARBA" id="ARBA00022824"/>
    </source>
</evidence>
<keyword evidence="13" id="KW-1133">Transmembrane helix</keyword>
<evidence type="ECO:0000256" key="2">
    <source>
        <dbReference type="ARBA" id="ARBA00004389"/>
    </source>
</evidence>
<evidence type="ECO:0000256" key="26">
    <source>
        <dbReference type="ARBA" id="ARBA00048041"/>
    </source>
</evidence>
<evidence type="ECO:0000256" key="31">
    <source>
        <dbReference type="ARBA" id="ARBA00049443"/>
    </source>
</evidence>
<dbReference type="EMBL" id="CADEPM010000003">
    <property type="protein sequence ID" value="CAB3402591.1"/>
    <property type="molecule type" value="Genomic_DNA"/>
</dbReference>
<evidence type="ECO:0000256" key="13">
    <source>
        <dbReference type="ARBA" id="ARBA00022989"/>
    </source>
</evidence>
<comment type="catalytic activity">
    <reaction evidence="30">
        <text>heptan-4-one + NADPH + O2 + H(+) = propyl butanoate + NADP(+) + H2O</text>
        <dbReference type="Rhea" id="RHEA:54852"/>
        <dbReference type="ChEBI" id="CHEBI:15377"/>
        <dbReference type="ChEBI" id="CHEBI:15378"/>
        <dbReference type="ChEBI" id="CHEBI:15379"/>
        <dbReference type="ChEBI" id="CHEBI:57783"/>
        <dbReference type="ChEBI" id="CHEBI:58349"/>
        <dbReference type="ChEBI" id="CHEBI:89484"/>
        <dbReference type="ChEBI" id="CHEBI:89719"/>
    </reaction>
    <physiologicalReaction direction="left-to-right" evidence="30">
        <dbReference type="Rhea" id="RHEA:54853"/>
    </physiologicalReaction>
</comment>
<keyword evidence="11" id="KW-0492">Microsome</keyword>
<evidence type="ECO:0000256" key="3">
    <source>
        <dbReference type="ARBA" id="ARBA00004524"/>
    </source>
</evidence>
<evidence type="ECO:0000256" key="33">
    <source>
        <dbReference type="PIRNR" id="PIRNR000332"/>
    </source>
</evidence>
<dbReference type="InterPro" id="IPR002257">
    <property type="entry name" value="Flavin_mOase_5"/>
</dbReference>
<keyword evidence="8" id="KW-0812">Transmembrane</keyword>
<keyword evidence="17 33" id="KW-0472">Membrane</keyword>
<evidence type="ECO:0000256" key="28">
    <source>
        <dbReference type="ARBA" id="ARBA00048459"/>
    </source>
</evidence>
<evidence type="ECO:0000256" key="21">
    <source>
        <dbReference type="ARBA" id="ARBA00047426"/>
    </source>
</evidence>
<comment type="catalytic activity">
    <reaction evidence="29">
        <text>(2E)-geranial + NADPH + O2 + H(+) = (1E)-2,6-dimethylhepta-1,5-dien-1-yl formate + NADP(+) + H2O</text>
        <dbReference type="Rhea" id="RHEA:54860"/>
        <dbReference type="ChEBI" id="CHEBI:15377"/>
        <dbReference type="ChEBI" id="CHEBI:15378"/>
        <dbReference type="ChEBI" id="CHEBI:15379"/>
        <dbReference type="ChEBI" id="CHEBI:16980"/>
        <dbReference type="ChEBI" id="CHEBI:57783"/>
        <dbReference type="ChEBI" id="CHEBI:58349"/>
        <dbReference type="ChEBI" id="CHEBI:138375"/>
    </reaction>
    <physiologicalReaction direction="left-to-right" evidence="29">
        <dbReference type="Rhea" id="RHEA:54861"/>
    </physiologicalReaction>
</comment>
<dbReference type="FunFam" id="3.50.50.60:FF:000159">
    <property type="entry name" value="Dimethylaniline monooxygenase [N-oxide-forming]"/>
    <property type="match status" value="1"/>
</dbReference>
<evidence type="ECO:0000256" key="20">
    <source>
        <dbReference type="ARBA" id="ARBA00047338"/>
    </source>
</evidence>
<dbReference type="PIRSF" id="PIRSF000332">
    <property type="entry name" value="FMO"/>
    <property type="match status" value="1"/>
</dbReference>
<evidence type="ECO:0000256" key="34">
    <source>
        <dbReference type="RuleBase" id="RU361177"/>
    </source>
</evidence>
<comment type="catalytic activity">
    <reaction evidence="31">
        <text>N,N-dimethylaniline + NADPH + O2 + H(+) = N,N-dimethylaniline N-oxide + NADP(+) + H2O</text>
        <dbReference type="Rhea" id="RHEA:24468"/>
        <dbReference type="ChEBI" id="CHEBI:15377"/>
        <dbReference type="ChEBI" id="CHEBI:15378"/>
        <dbReference type="ChEBI" id="CHEBI:15379"/>
        <dbReference type="ChEBI" id="CHEBI:16269"/>
        <dbReference type="ChEBI" id="CHEBI:17735"/>
        <dbReference type="ChEBI" id="CHEBI:57783"/>
        <dbReference type="ChEBI" id="CHEBI:58349"/>
        <dbReference type="EC" id="1.14.13.8"/>
    </reaction>
    <physiologicalReaction direction="left-to-right" evidence="31">
        <dbReference type="Rhea" id="RHEA:24469"/>
    </physiologicalReaction>
</comment>
<comment type="catalytic activity">
    <reaction evidence="26">
        <text>hypotaurine + NADPH + O2 + H(+) = taurine + NADP(+) + H2O</text>
        <dbReference type="Rhea" id="RHEA:69819"/>
        <dbReference type="ChEBI" id="CHEBI:15377"/>
        <dbReference type="ChEBI" id="CHEBI:15378"/>
        <dbReference type="ChEBI" id="CHEBI:15379"/>
        <dbReference type="ChEBI" id="CHEBI:57783"/>
        <dbReference type="ChEBI" id="CHEBI:57853"/>
        <dbReference type="ChEBI" id="CHEBI:58349"/>
        <dbReference type="ChEBI" id="CHEBI:507393"/>
        <dbReference type="EC" id="1.14.13.8"/>
    </reaction>
    <physiologicalReaction direction="left-to-right" evidence="26">
        <dbReference type="Rhea" id="RHEA:69820"/>
    </physiologicalReaction>
</comment>
<evidence type="ECO:0000256" key="1">
    <source>
        <dbReference type="ARBA" id="ARBA00001974"/>
    </source>
</evidence>
<organism evidence="35 36">
    <name type="scientific">Caenorhabditis bovis</name>
    <dbReference type="NCBI Taxonomy" id="2654633"/>
    <lineage>
        <taxon>Eukaryota</taxon>
        <taxon>Metazoa</taxon>
        <taxon>Ecdysozoa</taxon>
        <taxon>Nematoda</taxon>
        <taxon>Chromadorea</taxon>
        <taxon>Rhabditida</taxon>
        <taxon>Rhabditina</taxon>
        <taxon>Rhabditomorpha</taxon>
        <taxon>Rhabditoidea</taxon>
        <taxon>Rhabditidae</taxon>
        <taxon>Peloderinae</taxon>
        <taxon>Caenorhabditis</taxon>
    </lineage>
</organism>
<evidence type="ECO:0000313" key="35">
    <source>
        <dbReference type="EMBL" id="CAB3402591.1"/>
    </source>
</evidence>
<dbReference type="GO" id="GO:0006629">
    <property type="term" value="P:lipid metabolic process"/>
    <property type="evidence" value="ECO:0007669"/>
    <property type="project" value="UniProtKB-KW"/>
</dbReference>
<comment type="catalytic activity">
    <reaction evidence="22">
        <text>heptan-2-one + NADPH + O2 + H(+) = pentyl acetate + NADP(+) + H2O</text>
        <dbReference type="Rhea" id="RHEA:54836"/>
        <dbReference type="ChEBI" id="CHEBI:5672"/>
        <dbReference type="ChEBI" id="CHEBI:15377"/>
        <dbReference type="ChEBI" id="CHEBI:15378"/>
        <dbReference type="ChEBI" id="CHEBI:15379"/>
        <dbReference type="ChEBI" id="CHEBI:57783"/>
        <dbReference type="ChEBI" id="CHEBI:58349"/>
        <dbReference type="ChEBI" id="CHEBI:87362"/>
    </reaction>
    <physiologicalReaction direction="left-to-right" evidence="22">
        <dbReference type="Rhea" id="RHEA:54837"/>
    </physiologicalReaction>
</comment>
<sequence length="513" mass="58594">MAEKKKILVIGAGASGLPCLRHSQFYPNVDVVCFEKSNDIGGLWNYKPYETELSSVMKSTVINTSKEMTAYSDFPPEDDMANFMHNTEMCRYLKNYAKHHGLLEYIKFNHSVNSIRRDENYAQNGKWIVNYTNEKRETKEEVFDGILLCSGHHAIPYIPKKWPGQDEFKGRIIHAHSYKDHKGYEDKITVVVGIGNSGGDCAVELSRISKQVYLVTRRGSWIFSRLAARGEPLDLSVNTKFSMDYLKFVPLPIVNFVLEQSLNAKFDHERYGLKPKHPVTAAHPTLNDELPNRIASGTVRVKPGIREFTENGIIFDDGSVVDHVDEVILATGYSFNFNIVEDGDLIKVKENDMDAYKYMFPVTTCDHNTIGIIGLVQPTGSIMPLSEMQARVFFEAFVGNIELPSKEEMQKDIDAKKEEMRNRYVASRRHTIQVNYLDYIHELGELIGANPNMKHLWTTDPRLAMKVYFGPCLPYAFRLNGPNPWEGARQAIMDSEFRTIRSTNPKLQRKSRN</sequence>
<name>A0A8S1EMW3_9PELO</name>
<evidence type="ECO:0000256" key="7">
    <source>
        <dbReference type="ARBA" id="ARBA00022630"/>
    </source>
</evidence>
<keyword evidence="7 33" id="KW-0285">Flavoprotein</keyword>
<evidence type="ECO:0000256" key="14">
    <source>
        <dbReference type="ARBA" id="ARBA00023002"/>
    </source>
</evidence>
<dbReference type="InterPro" id="IPR036188">
    <property type="entry name" value="FAD/NAD-bd_sf"/>
</dbReference>
<comment type="catalytic activity">
    <reaction evidence="32">
        <text>octan-3-one + NADPH + O2 + H(+) = pentyl propanoate + NADP(+) + H2O</text>
        <dbReference type="Rhea" id="RHEA:54840"/>
        <dbReference type="ChEBI" id="CHEBI:15377"/>
        <dbReference type="ChEBI" id="CHEBI:15378"/>
        <dbReference type="ChEBI" id="CHEBI:15379"/>
        <dbReference type="ChEBI" id="CHEBI:57783"/>
        <dbReference type="ChEBI" id="CHEBI:58349"/>
        <dbReference type="ChEBI" id="CHEBI:80946"/>
        <dbReference type="ChEBI" id="CHEBI:87373"/>
    </reaction>
    <physiologicalReaction direction="left-to-right" evidence="32">
        <dbReference type="Rhea" id="RHEA:54841"/>
    </physiologicalReaction>
</comment>
<keyword evidence="6" id="KW-0597">Phosphoprotein</keyword>
<comment type="catalytic activity">
    <reaction evidence="25">
        <text>hexan-3-one + NADPH + O2 + H(+) = ethyl butanoate + NADP(+) + H2O</text>
        <dbReference type="Rhea" id="RHEA:54844"/>
        <dbReference type="ChEBI" id="CHEBI:15377"/>
        <dbReference type="ChEBI" id="CHEBI:15378"/>
        <dbReference type="ChEBI" id="CHEBI:15379"/>
        <dbReference type="ChEBI" id="CHEBI:57783"/>
        <dbReference type="ChEBI" id="CHEBI:58349"/>
        <dbReference type="ChEBI" id="CHEBI:88764"/>
        <dbReference type="ChEBI" id="CHEBI:89891"/>
    </reaction>
    <physiologicalReaction direction="left-to-right" evidence="25">
        <dbReference type="Rhea" id="RHEA:54845"/>
    </physiologicalReaction>
</comment>
<evidence type="ECO:0000256" key="15">
    <source>
        <dbReference type="ARBA" id="ARBA00023033"/>
    </source>
</evidence>
<keyword evidence="14 33" id="KW-0560">Oxidoreductase</keyword>
<dbReference type="Gene3D" id="3.50.50.60">
    <property type="entry name" value="FAD/NAD(P)-binding domain"/>
    <property type="match status" value="2"/>
</dbReference>
<proteinExistence type="inferred from homology"/>
<dbReference type="InterPro" id="IPR050346">
    <property type="entry name" value="FMO-like"/>
</dbReference>
<evidence type="ECO:0000256" key="19">
    <source>
        <dbReference type="ARBA" id="ARBA00045957"/>
    </source>
</evidence>
<comment type="catalytic activity">
    <reaction evidence="28">
        <text>octan-3-one + NADPH + O2 + H(+) = ethyl hexanoate + NADP(+) + H2O</text>
        <dbReference type="Rhea" id="RHEA:54856"/>
        <dbReference type="ChEBI" id="CHEBI:15377"/>
        <dbReference type="ChEBI" id="CHEBI:15378"/>
        <dbReference type="ChEBI" id="CHEBI:15379"/>
        <dbReference type="ChEBI" id="CHEBI:57783"/>
        <dbReference type="ChEBI" id="CHEBI:58349"/>
        <dbReference type="ChEBI" id="CHEBI:80946"/>
        <dbReference type="ChEBI" id="CHEBI:86055"/>
    </reaction>
    <physiologicalReaction direction="left-to-right" evidence="28">
        <dbReference type="Rhea" id="RHEA:54857"/>
    </physiologicalReaction>
</comment>
<dbReference type="PANTHER" id="PTHR23023">
    <property type="entry name" value="DIMETHYLANILINE MONOOXYGENASE"/>
    <property type="match status" value="1"/>
</dbReference>
<evidence type="ECO:0000256" key="12">
    <source>
        <dbReference type="ARBA" id="ARBA00022857"/>
    </source>
</evidence>
<dbReference type="GO" id="GO:0034899">
    <property type="term" value="F:trimethylamine monooxygenase activity"/>
    <property type="evidence" value="ECO:0007669"/>
    <property type="project" value="UniProtKB-EC"/>
</dbReference>
<comment type="cofactor">
    <cofactor evidence="1 33 34">
        <name>FAD</name>
        <dbReference type="ChEBI" id="CHEBI:57692"/>
    </cofactor>
</comment>
<dbReference type="EC" id="1.-.-.-" evidence="34"/>
<evidence type="ECO:0000256" key="25">
    <source>
        <dbReference type="ARBA" id="ARBA00047977"/>
    </source>
</evidence>
<dbReference type="GO" id="GO:0050660">
    <property type="term" value="F:flavin adenine dinucleotide binding"/>
    <property type="evidence" value="ECO:0007669"/>
    <property type="project" value="InterPro"/>
</dbReference>
<keyword evidence="15 33" id="KW-0503">Monooxygenase</keyword>
<dbReference type="PRINTS" id="PR01125">
    <property type="entry name" value="FMOXYGENASE5"/>
</dbReference>
<dbReference type="PRINTS" id="PR00370">
    <property type="entry name" value="FMOXYGENASE"/>
</dbReference>
<evidence type="ECO:0000256" key="10">
    <source>
        <dbReference type="ARBA" id="ARBA00022827"/>
    </source>
</evidence>
<evidence type="ECO:0000256" key="5">
    <source>
        <dbReference type="ARBA" id="ARBA00022481"/>
    </source>
</evidence>
<dbReference type="GO" id="GO:0050661">
    <property type="term" value="F:NADP binding"/>
    <property type="evidence" value="ECO:0007669"/>
    <property type="project" value="InterPro"/>
</dbReference>
<protein>
    <recommendedName>
        <fullName evidence="34">Flavin-containing monooxygenase</fullName>
        <ecNumber evidence="34">1.-.-.-</ecNumber>
    </recommendedName>
</protein>
<dbReference type="InterPro" id="IPR000960">
    <property type="entry name" value="Flavin_mOase"/>
</dbReference>
<comment type="catalytic activity">
    <reaction evidence="24">
        <text>NADPH + O2 + H(+) = H2O2 + NADP(+)</text>
        <dbReference type="Rhea" id="RHEA:11260"/>
        <dbReference type="ChEBI" id="CHEBI:15378"/>
        <dbReference type="ChEBI" id="CHEBI:15379"/>
        <dbReference type="ChEBI" id="CHEBI:16240"/>
        <dbReference type="ChEBI" id="CHEBI:57783"/>
        <dbReference type="ChEBI" id="CHEBI:58349"/>
        <dbReference type="EC" id="1.6.3.1"/>
    </reaction>
    <physiologicalReaction direction="left-to-right" evidence="24">
        <dbReference type="Rhea" id="RHEA:11261"/>
    </physiologicalReaction>
</comment>
<evidence type="ECO:0000256" key="24">
    <source>
        <dbReference type="ARBA" id="ARBA00047864"/>
    </source>
</evidence>
<evidence type="ECO:0000256" key="29">
    <source>
        <dbReference type="ARBA" id="ARBA00048989"/>
    </source>
</evidence>
<evidence type="ECO:0000256" key="27">
    <source>
        <dbReference type="ARBA" id="ARBA00048088"/>
    </source>
</evidence>
<evidence type="ECO:0000256" key="22">
    <source>
        <dbReference type="ARBA" id="ARBA00047574"/>
    </source>
</evidence>
<evidence type="ECO:0000256" key="18">
    <source>
        <dbReference type="ARBA" id="ARBA00045722"/>
    </source>
</evidence>
<comment type="subcellular location">
    <subcellularLocation>
        <location evidence="2">Endoplasmic reticulum membrane</location>
        <topology evidence="2">Single-pass membrane protein</topology>
    </subcellularLocation>
    <subcellularLocation>
        <location evidence="3">Microsome membrane</location>
    </subcellularLocation>
</comment>
<comment type="similarity">
    <text evidence="4 33 34">Belongs to the FMO family.</text>
</comment>
<evidence type="ECO:0000256" key="17">
    <source>
        <dbReference type="ARBA" id="ARBA00023136"/>
    </source>
</evidence>
<reference evidence="35 36" key="1">
    <citation type="submission" date="2020-04" db="EMBL/GenBank/DDBJ databases">
        <authorList>
            <person name="Laetsch R D."/>
            <person name="Stevens L."/>
            <person name="Kumar S."/>
            <person name="Blaxter L. M."/>
        </authorList>
    </citation>
    <scope>NUCLEOTIDE SEQUENCE [LARGE SCALE GENOMIC DNA]</scope>
</reference>
<dbReference type="GO" id="GO:0004499">
    <property type="term" value="F:N,N-dimethylaniline monooxygenase activity"/>
    <property type="evidence" value="ECO:0007669"/>
    <property type="project" value="UniProtKB-UniRule"/>
</dbReference>
<dbReference type="AlphaFoldDB" id="A0A8S1EMW3"/>
<evidence type="ECO:0000256" key="32">
    <source>
        <dbReference type="ARBA" id="ARBA00049475"/>
    </source>
</evidence>
<evidence type="ECO:0000256" key="23">
    <source>
        <dbReference type="ARBA" id="ARBA00047855"/>
    </source>
</evidence>
<evidence type="ECO:0000256" key="30">
    <source>
        <dbReference type="ARBA" id="ARBA00048990"/>
    </source>
</evidence>
<evidence type="ECO:0000256" key="11">
    <source>
        <dbReference type="ARBA" id="ARBA00022848"/>
    </source>
</evidence>
<gene>
    <name evidence="35" type="ORF">CBOVIS_LOCUS5189</name>
</gene>
<dbReference type="SUPFAM" id="SSF51905">
    <property type="entry name" value="FAD/NAD(P)-binding domain"/>
    <property type="match status" value="2"/>
</dbReference>
<comment type="catalytic activity">
    <reaction evidence="21">
        <text>hexan-3-one + NADPH + O2 + H(+) = propyl propanoate + NADP(+) + H2O</text>
        <dbReference type="Rhea" id="RHEA:54848"/>
        <dbReference type="ChEBI" id="CHEBI:15377"/>
        <dbReference type="ChEBI" id="CHEBI:15378"/>
        <dbReference type="ChEBI" id="CHEBI:15379"/>
        <dbReference type="ChEBI" id="CHEBI:57783"/>
        <dbReference type="ChEBI" id="CHEBI:58349"/>
        <dbReference type="ChEBI" id="CHEBI:89828"/>
        <dbReference type="ChEBI" id="CHEBI:89891"/>
    </reaction>
    <physiologicalReaction direction="left-to-right" evidence="21">
        <dbReference type="Rhea" id="RHEA:54849"/>
    </physiologicalReaction>
</comment>
<dbReference type="OrthoDB" id="66881at2759"/>
<evidence type="ECO:0000313" key="36">
    <source>
        <dbReference type="Proteomes" id="UP000494206"/>
    </source>
</evidence>
<comment type="catalytic activity">
    <reaction evidence="27">
        <text>trimethylamine + NADPH + O2 = trimethylamine N-oxide + NADP(+) + H2O</text>
        <dbReference type="Rhea" id="RHEA:31979"/>
        <dbReference type="ChEBI" id="CHEBI:15377"/>
        <dbReference type="ChEBI" id="CHEBI:15379"/>
        <dbReference type="ChEBI" id="CHEBI:15724"/>
        <dbReference type="ChEBI" id="CHEBI:57783"/>
        <dbReference type="ChEBI" id="CHEBI:58349"/>
        <dbReference type="ChEBI" id="CHEBI:58389"/>
        <dbReference type="EC" id="1.14.13.148"/>
    </reaction>
    <physiologicalReaction direction="left-to-right" evidence="27">
        <dbReference type="Rhea" id="RHEA:31980"/>
    </physiologicalReaction>
</comment>
<keyword evidence="9 33" id="KW-0256">Endoplasmic reticulum</keyword>
<comment type="caution">
    <text evidence="35">The sequence shown here is derived from an EMBL/GenBank/DDBJ whole genome shotgun (WGS) entry which is preliminary data.</text>
</comment>
<dbReference type="Proteomes" id="UP000494206">
    <property type="component" value="Unassembled WGS sequence"/>
</dbReference>
<dbReference type="InterPro" id="IPR020946">
    <property type="entry name" value="Flavin_mOase-like"/>
</dbReference>
<comment type="catalytic activity">
    <reaction evidence="23">
        <text>sulcatone + NADPH + O2 + H(+) = 4-methylpent-3-en-1-yl acetate + NADP(+) + H2O</text>
        <dbReference type="Rhea" id="RHEA:54864"/>
        <dbReference type="ChEBI" id="CHEBI:15377"/>
        <dbReference type="ChEBI" id="CHEBI:15378"/>
        <dbReference type="ChEBI" id="CHEBI:15379"/>
        <dbReference type="ChEBI" id="CHEBI:16310"/>
        <dbReference type="ChEBI" id="CHEBI:57783"/>
        <dbReference type="ChEBI" id="CHEBI:58349"/>
        <dbReference type="ChEBI" id="CHEBI:138373"/>
    </reaction>
    <physiologicalReaction direction="left-to-right" evidence="23">
        <dbReference type="Rhea" id="RHEA:54865"/>
    </physiologicalReaction>
</comment>
<evidence type="ECO:0000256" key="8">
    <source>
        <dbReference type="ARBA" id="ARBA00022692"/>
    </source>
</evidence>
<accession>A0A8S1EMW3</accession>
<keyword evidence="16" id="KW-0443">Lipid metabolism</keyword>
<dbReference type="GO" id="GO:0005789">
    <property type="term" value="C:endoplasmic reticulum membrane"/>
    <property type="evidence" value="ECO:0007669"/>
    <property type="project" value="UniProtKB-SubCell"/>
</dbReference>
<keyword evidence="5" id="KW-0488">Methylation</keyword>
<comment type="function">
    <text evidence="19">Broad spectrum monooxygenase that catalyzes the oxygenation of a wide variety of nitrogen- and sulfur-containing compounds including xenobiotics. Catalyzes the S-oxygenation of hypotaurine to produce taurine, an organic osmolyte involved in cell volume regulation as well as a variety of cytoprotective and developmental processes. In vitro, catalyzes the N-oxygenation of trimethylamine (TMA) to produce trimethylamine N-oxide (TMAO) and could therefore participate to the detoxification of this compound that is generated by the action of gut microbiota from dietary precursors such as choline, choline containing compounds, betaine or L-carnitine.</text>
</comment>
<evidence type="ECO:0000256" key="4">
    <source>
        <dbReference type="ARBA" id="ARBA00009183"/>
    </source>
</evidence>
<keyword evidence="10 33" id="KW-0274">FAD</keyword>
<dbReference type="GO" id="GO:0016174">
    <property type="term" value="F:NAD(P)H oxidase H2O2-forming activity"/>
    <property type="evidence" value="ECO:0007669"/>
    <property type="project" value="UniProtKB-EC"/>
</dbReference>
<keyword evidence="12 33" id="KW-0521">NADP</keyword>
<evidence type="ECO:0000256" key="6">
    <source>
        <dbReference type="ARBA" id="ARBA00022553"/>
    </source>
</evidence>
<keyword evidence="36" id="KW-1185">Reference proteome</keyword>
<comment type="function">
    <text evidence="18">Acts as a Baeyer-Villiger monooxygenase on a broad range of substrates. Catalyzes the insertion of an oxygen atom into a carbon-carbon bond adjacent to a carbonyl, which converts ketones to esters. Active on diverse carbonyl compounds, whereas soft nucleophiles are mostly non- or poorly reactive. In contrast with other forms of FMO it is non- or poorly active on 'classical' substrates such as drugs, pesticides, and dietary components containing soft nucleophilic heteroatoms. Able to oxidize drug molecules bearing a carbonyl group on an aliphatic chain, such as nabumetone and pentoxifylline. Also, in the absence of substrates, shows slow but yet significant NADPH oxidase activity. Acts as a positive modulator of cholesterol biosynthesis as well as glucose homeostasis, promoting metabolic aging via pleiotropic effects.</text>
</comment>
<comment type="catalytic activity">
    <reaction evidence="20">
        <text>hypotaurine + NADH + O2 + H(+) = taurine + NAD(+) + H2O</text>
        <dbReference type="Rhea" id="RHEA:74111"/>
        <dbReference type="ChEBI" id="CHEBI:15377"/>
        <dbReference type="ChEBI" id="CHEBI:15378"/>
        <dbReference type="ChEBI" id="CHEBI:15379"/>
        <dbReference type="ChEBI" id="CHEBI:57540"/>
        <dbReference type="ChEBI" id="CHEBI:57853"/>
        <dbReference type="ChEBI" id="CHEBI:57945"/>
        <dbReference type="ChEBI" id="CHEBI:507393"/>
        <dbReference type="EC" id="1.14.13.8"/>
    </reaction>
    <physiologicalReaction direction="left-to-right" evidence="20">
        <dbReference type="Rhea" id="RHEA:74112"/>
    </physiologicalReaction>
</comment>
<evidence type="ECO:0000256" key="16">
    <source>
        <dbReference type="ARBA" id="ARBA00023098"/>
    </source>
</evidence>
<dbReference type="Pfam" id="PF00743">
    <property type="entry name" value="FMO-like"/>
    <property type="match status" value="1"/>
</dbReference>